<dbReference type="Proteomes" id="UP000474777">
    <property type="component" value="Unassembled WGS sequence"/>
</dbReference>
<keyword evidence="1" id="KW-0808">Transferase</keyword>
<comment type="caution">
    <text evidence="1">The sequence shown here is derived from an EMBL/GenBank/DDBJ whole genome shotgun (WGS) entry which is preliminary data.</text>
</comment>
<gene>
    <name evidence="1" type="ORF">GXP69_14400</name>
</gene>
<dbReference type="SUPFAM" id="SSF53756">
    <property type="entry name" value="UDP-Glycosyltransferase/glycogen phosphorylase"/>
    <property type="match status" value="1"/>
</dbReference>
<evidence type="ECO:0000313" key="1">
    <source>
        <dbReference type="EMBL" id="NEM98890.1"/>
    </source>
</evidence>
<name>A0A6B3LZ26_9BACT</name>
<organism evidence="1 2">
    <name type="scientific">Pontibacter burrus</name>
    <dbReference type="NCBI Taxonomy" id="2704466"/>
    <lineage>
        <taxon>Bacteria</taxon>
        <taxon>Pseudomonadati</taxon>
        <taxon>Bacteroidota</taxon>
        <taxon>Cytophagia</taxon>
        <taxon>Cytophagales</taxon>
        <taxon>Hymenobacteraceae</taxon>
        <taxon>Pontibacter</taxon>
    </lineage>
</organism>
<accession>A0A6B3LZ26</accession>
<dbReference type="Gene3D" id="3.40.50.2000">
    <property type="entry name" value="Glycogen Phosphorylase B"/>
    <property type="match status" value="1"/>
</dbReference>
<proteinExistence type="predicted"/>
<dbReference type="GO" id="GO:0016740">
    <property type="term" value="F:transferase activity"/>
    <property type="evidence" value="ECO:0007669"/>
    <property type="project" value="UniProtKB-KW"/>
</dbReference>
<protein>
    <submittedName>
        <fullName evidence="1">Glycosyltransferase family 4 protein</fullName>
    </submittedName>
</protein>
<dbReference type="EMBL" id="JAAGWD010000006">
    <property type="protein sequence ID" value="NEM98890.1"/>
    <property type="molecule type" value="Genomic_DNA"/>
</dbReference>
<dbReference type="RefSeq" id="WP_163915777.1">
    <property type="nucleotide sequence ID" value="NZ_JAAGWD010000006.1"/>
</dbReference>
<reference evidence="1 2" key="1">
    <citation type="submission" date="2020-02" db="EMBL/GenBank/DDBJ databases">
        <authorList>
            <person name="Kim M.K."/>
        </authorList>
    </citation>
    <scope>NUCLEOTIDE SEQUENCE [LARGE SCALE GENOMIC DNA]</scope>
    <source>
        <strain evidence="1 2">BT327</strain>
    </source>
</reference>
<dbReference type="AlphaFoldDB" id="A0A6B3LZ26"/>
<evidence type="ECO:0000313" key="2">
    <source>
        <dbReference type="Proteomes" id="UP000474777"/>
    </source>
</evidence>
<sequence length="381" mass="42989">MLYVTLGDQPSGVYEGQVIDVCHFLSHNLKAKVRLVAFISIREFRLNKMKIKRSYPGAIVLPMFPKLQNWQLNVFMLALVCLFTGERVVICRNVLATNIALSLKKIGLLNKVCYDGRGAIAAEWEEYEVVEEESLKAGIAKYERAAVLASDYRIAVSSKLVSYWGERYEYASQAHAVIPCTLSSHFELELRSEEDIAFFRNELGYQQDDIVLVYSGSTAGWQSFNLLKSFLLPILDSCLNMKVIFLSKSDENNLFLQEQYPKQVSIKWVSPGEVNKYLAIADYGILIRENTVTNQVASPTKFAEYLISGLGVIISPELGDYTQFVLKNSCGIVTNGEVALDLKVLAYSDRGRSNELAKQHFLKSSPNNLQQYTRLIQTLDN</sequence>
<keyword evidence="2" id="KW-1185">Reference proteome</keyword>